<accession>A0A2S7KA90</accession>
<dbReference type="Gene3D" id="1.20.1250.20">
    <property type="entry name" value="MFS general substrate transporter like domains"/>
    <property type="match status" value="1"/>
</dbReference>
<evidence type="ECO:0000313" key="8">
    <source>
        <dbReference type="EMBL" id="PQA89407.1"/>
    </source>
</evidence>
<feature type="compositionally biased region" description="Low complexity" evidence="6">
    <location>
        <begin position="1"/>
        <end position="13"/>
    </location>
</feature>
<reference evidence="8 9" key="1">
    <citation type="submission" date="2017-12" db="EMBL/GenBank/DDBJ databases">
        <authorList>
            <person name="Hurst M.R.H."/>
        </authorList>
    </citation>
    <scope>NUCLEOTIDE SEQUENCE [LARGE SCALE GENOMIC DNA]</scope>
    <source>
        <strain evidence="8 9">SY-3-19</strain>
    </source>
</reference>
<dbReference type="Pfam" id="PF11700">
    <property type="entry name" value="ATG22"/>
    <property type="match status" value="1"/>
</dbReference>
<dbReference type="PANTHER" id="PTHR23519">
    <property type="entry name" value="AUTOPHAGY-RELATED PROTEIN 22"/>
    <property type="match status" value="1"/>
</dbReference>
<comment type="caution">
    <text evidence="8">The sequence shown here is derived from an EMBL/GenBank/DDBJ whole genome shotgun (WGS) entry which is preliminary data.</text>
</comment>
<dbReference type="GO" id="GO:0012505">
    <property type="term" value="C:endomembrane system"/>
    <property type="evidence" value="ECO:0007669"/>
    <property type="project" value="UniProtKB-SubCell"/>
</dbReference>
<evidence type="ECO:0000256" key="3">
    <source>
        <dbReference type="ARBA" id="ARBA00022692"/>
    </source>
</evidence>
<evidence type="ECO:0000256" key="5">
    <source>
        <dbReference type="ARBA" id="ARBA00023136"/>
    </source>
</evidence>
<dbReference type="InterPro" id="IPR024671">
    <property type="entry name" value="Atg22-like"/>
</dbReference>
<feature type="transmembrane region" description="Helical" evidence="7">
    <location>
        <begin position="222"/>
        <end position="243"/>
    </location>
</feature>
<keyword evidence="3 7" id="KW-0812">Transmembrane</keyword>
<feature type="transmembrane region" description="Helical" evidence="7">
    <location>
        <begin position="168"/>
        <end position="193"/>
    </location>
</feature>
<feature type="transmembrane region" description="Helical" evidence="7">
    <location>
        <begin position="128"/>
        <end position="147"/>
    </location>
</feature>
<feature type="region of interest" description="Disordered" evidence="6">
    <location>
        <begin position="1"/>
        <end position="23"/>
    </location>
</feature>
<evidence type="ECO:0000256" key="1">
    <source>
        <dbReference type="ARBA" id="ARBA00004127"/>
    </source>
</evidence>
<evidence type="ECO:0000313" key="9">
    <source>
        <dbReference type="Proteomes" id="UP000239504"/>
    </source>
</evidence>
<feature type="transmembrane region" description="Helical" evidence="7">
    <location>
        <begin position="102"/>
        <end position="122"/>
    </location>
</feature>
<dbReference type="RefSeq" id="WP_104828109.1">
    <property type="nucleotide sequence ID" value="NZ_PJCH01000001.1"/>
</dbReference>
<keyword evidence="2" id="KW-0813">Transport</keyword>
<feature type="transmembrane region" description="Helical" evidence="7">
    <location>
        <begin position="345"/>
        <end position="369"/>
    </location>
</feature>
<evidence type="ECO:0000256" key="2">
    <source>
        <dbReference type="ARBA" id="ARBA00022448"/>
    </source>
</evidence>
<evidence type="ECO:0000256" key="7">
    <source>
        <dbReference type="SAM" id="Phobius"/>
    </source>
</evidence>
<evidence type="ECO:0000256" key="6">
    <source>
        <dbReference type="SAM" id="MobiDB-lite"/>
    </source>
</evidence>
<sequence length="486" mass="51810">MNAPDLADAPDGAAVRHSSANVNPHDDRRGQYAWGMFEFARTPYIGLVVVFVFAPYFANTVVGDPVRGQEIWGLANTVAGLCIGVSAPVLGAIADRMGRRKLWLIAIVAIMTAGCCSLWFAMPGAKGGLSIAAIAVIAAILTISFEYSQVFHNSMLPAIARTRDVGWLSGYGVAAGNIGNFLAMVLVLFGVALPASGGMDLPFLPDKPVLGIDPLTFEHSRIVGPVSGIWIALFTLPILLWTYDVPATGAGPRQAIKEGLAQLAATIRAAKKLSNVGLYLIARMLYNDGQVAILAYSGIIAAGVFKWDLTALIFFSIILSPFSIGGGFIGGWLDKAIGSKCAILISILLSCLFMLGAVSMTPEHVFFFFSVEPFRPLWRFPYFQTLPELLFIANYMALAVTVTIAFCASRTMMVKLSPVSMMSQFFGLYALSGTATAFLGHGLVTLATGVSHNQQAGFSSVIVLLLAGAALLLRVREERADRVVSG</sequence>
<comment type="subcellular location">
    <subcellularLocation>
        <location evidence="1">Endomembrane system</location>
        <topology evidence="1">Multi-pass membrane protein</topology>
    </subcellularLocation>
</comment>
<feature type="transmembrane region" description="Helical" evidence="7">
    <location>
        <begin position="428"/>
        <end position="450"/>
    </location>
</feature>
<name>A0A2S7KA90_9PROT</name>
<dbReference type="SUPFAM" id="SSF103473">
    <property type="entry name" value="MFS general substrate transporter"/>
    <property type="match status" value="1"/>
</dbReference>
<feature type="transmembrane region" description="Helical" evidence="7">
    <location>
        <begin position="285"/>
        <end position="305"/>
    </location>
</feature>
<dbReference type="Proteomes" id="UP000239504">
    <property type="component" value="Unassembled WGS sequence"/>
</dbReference>
<keyword evidence="5 7" id="KW-0472">Membrane</keyword>
<dbReference type="OrthoDB" id="9768783at2"/>
<dbReference type="AlphaFoldDB" id="A0A2S7KA90"/>
<feature type="transmembrane region" description="Helical" evidence="7">
    <location>
        <begin position="311"/>
        <end position="333"/>
    </location>
</feature>
<dbReference type="InterPro" id="IPR036259">
    <property type="entry name" value="MFS_trans_sf"/>
</dbReference>
<evidence type="ECO:0000256" key="4">
    <source>
        <dbReference type="ARBA" id="ARBA00022989"/>
    </source>
</evidence>
<feature type="transmembrane region" description="Helical" evidence="7">
    <location>
        <begin position="71"/>
        <end position="90"/>
    </location>
</feature>
<dbReference type="InterPro" id="IPR050495">
    <property type="entry name" value="ATG22/LtaA_families"/>
</dbReference>
<feature type="transmembrane region" description="Helical" evidence="7">
    <location>
        <begin position="389"/>
        <end position="408"/>
    </location>
</feature>
<organism evidence="8 9">
    <name type="scientific">Hyphococcus luteus</name>
    <dbReference type="NCBI Taxonomy" id="2058213"/>
    <lineage>
        <taxon>Bacteria</taxon>
        <taxon>Pseudomonadati</taxon>
        <taxon>Pseudomonadota</taxon>
        <taxon>Alphaproteobacteria</taxon>
        <taxon>Parvularculales</taxon>
        <taxon>Parvularculaceae</taxon>
        <taxon>Hyphococcus</taxon>
    </lineage>
</organism>
<evidence type="ECO:0008006" key="10">
    <source>
        <dbReference type="Google" id="ProtNLM"/>
    </source>
</evidence>
<dbReference type="EMBL" id="PJCH01000001">
    <property type="protein sequence ID" value="PQA89407.1"/>
    <property type="molecule type" value="Genomic_DNA"/>
</dbReference>
<protein>
    <recommendedName>
        <fullName evidence="10">MFS transporter</fullName>
    </recommendedName>
</protein>
<feature type="transmembrane region" description="Helical" evidence="7">
    <location>
        <begin position="456"/>
        <end position="473"/>
    </location>
</feature>
<dbReference type="PANTHER" id="PTHR23519:SF1">
    <property type="entry name" value="AUTOPHAGY-RELATED PROTEIN 22"/>
    <property type="match status" value="1"/>
</dbReference>
<keyword evidence="9" id="KW-1185">Reference proteome</keyword>
<proteinExistence type="predicted"/>
<keyword evidence="4 7" id="KW-1133">Transmembrane helix</keyword>
<feature type="transmembrane region" description="Helical" evidence="7">
    <location>
        <begin position="39"/>
        <end position="59"/>
    </location>
</feature>
<gene>
    <name evidence="8" type="ORF">CW354_00585</name>
</gene>